<dbReference type="GO" id="GO:0000155">
    <property type="term" value="F:phosphorelay sensor kinase activity"/>
    <property type="evidence" value="ECO:0007669"/>
    <property type="project" value="InterPro"/>
</dbReference>
<dbReference type="PANTHER" id="PTHR34220:SF7">
    <property type="entry name" value="SENSOR HISTIDINE KINASE YPDA"/>
    <property type="match status" value="1"/>
</dbReference>
<dbReference type="GO" id="GO:0016020">
    <property type="term" value="C:membrane"/>
    <property type="evidence" value="ECO:0007669"/>
    <property type="project" value="InterPro"/>
</dbReference>
<gene>
    <name evidence="1" type="ORF">CCAX7_001790</name>
</gene>
<evidence type="ECO:0000313" key="1">
    <source>
        <dbReference type="EMBL" id="BDI28128.1"/>
    </source>
</evidence>
<dbReference type="InterPro" id="IPR010559">
    <property type="entry name" value="Sig_transdc_His_kin_internal"/>
</dbReference>
<dbReference type="PANTHER" id="PTHR34220">
    <property type="entry name" value="SENSOR HISTIDINE KINASE YPDA"/>
    <property type="match status" value="1"/>
</dbReference>
<keyword evidence="2" id="KW-1185">Reference proteome</keyword>
<dbReference type="Gene3D" id="3.30.565.10">
    <property type="entry name" value="Histidine kinase-like ATPase, C-terminal domain"/>
    <property type="match status" value="1"/>
</dbReference>
<evidence type="ECO:0000313" key="2">
    <source>
        <dbReference type="Proteomes" id="UP000287394"/>
    </source>
</evidence>
<accession>A0A402CRV8</accession>
<dbReference type="KEGG" id="ccot:CCAX7_001790"/>
<proteinExistence type="predicted"/>
<dbReference type="EMBL" id="AP025739">
    <property type="protein sequence ID" value="BDI28128.1"/>
    <property type="molecule type" value="Genomic_DNA"/>
</dbReference>
<dbReference type="SUPFAM" id="SSF55874">
    <property type="entry name" value="ATPase domain of HSP90 chaperone/DNA topoisomerase II/histidine kinase"/>
    <property type="match status" value="1"/>
</dbReference>
<sequence length="446" mass="47632">MTVPRSLCYTQTGKSPARVYMNSGFLQLFNAFLEDTCVLVTVAYLLSRGALLPKLFDRSRTHRDQVVLALIFGLVGVSELFLPGDRRPYVPFTLAAGFAGYAGGLSLGLLTCGVSMILAVAALATGSGHLLPLVYALSVLAAALIGAAVAGSLRRWSHPSLASLIGGAFVTGALAEGAHLCLRWCAIAAAHGTTGRHAPVQSIQGAVASMGANSLGCMLIALVLQDAYERRRIVQRSIAAEREVAALRLTQLGELQARLHPHFLFNALAAIAGLCLIDPGRAERAITDLGSLLRRFLQSPREDAVSLQEEIDTIHSYLAIERLRLGNRLTVIEDFPSDLRGAKAPRFCLQIPVENAVQHGLAKATRPGTLRLRARRQGRFLSLVVADDGVGVRPRPADIEAGAVHGLDLLKTRLRIAYGDSATLRLRAAPGGGTICRIRLPIANEN</sequence>
<dbReference type="Pfam" id="PF06580">
    <property type="entry name" value="His_kinase"/>
    <property type="match status" value="1"/>
</dbReference>
<dbReference type="Proteomes" id="UP000287394">
    <property type="component" value="Chromosome"/>
</dbReference>
<protein>
    <submittedName>
        <fullName evidence="1">Uncharacterized protein</fullName>
    </submittedName>
</protein>
<dbReference type="AlphaFoldDB" id="A0A402CRV8"/>
<name>A0A402CRV8_9BACT</name>
<organism evidence="1 2">
    <name type="scientific">Capsulimonas corticalis</name>
    <dbReference type="NCBI Taxonomy" id="2219043"/>
    <lineage>
        <taxon>Bacteria</taxon>
        <taxon>Bacillati</taxon>
        <taxon>Armatimonadota</taxon>
        <taxon>Armatimonadia</taxon>
        <taxon>Capsulimonadales</taxon>
        <taxon>Capsulimonadaceae</taxon>
        <taxon>Capsulimonas</taxon>
    </lineage>
</organism>
<dbReference type="InterPro" id="IPR050640">
    <property type="entry name" value="Bact_2-comp_sensor_kinase"/>
</dbReference>
<dbReference type="InterPro" id="IPR036890">
    <property type="entry name" value="HATPase_C_sf"/>
</dbReference>
<reference evidence="1 2" key="1">
    <citation type="journal article" date="2019" name="Int. J. Syst. Evol. Microbiol.">
        <title>Capsulimonas corticalis gen. nov., sp. nov., an aerobic capsulated bacterium, of a novel bacterial order, Capsulimonadales ord. nov., of the class Armatimonadia of the phylum Armatimonadetes.</title>
        <authorList>
            <person name="Li J."/>
            <person name="Kudo C."/>
            <person name="Tonouchi A."/>
        </authorList>
    </citation>
    <scope>NUCLEOTIDE SEQUENCE [LARGE SCALE GENOMIC DNA]</scope>
    <source>
        <strain evidence="1 2">AX-7</strain>
    </source>
</reference>
<dbReference type="OrthoDB" id="2514702at2"/>